<dbReference type="InterPro" id="IPR026960">
    <property type="entry name" value="RVT-Znf"/>
</dbReference>
<evidence type="ECO:0000313" key="4">
    <source>
        <dbReference type="Proteomes" id="UP001558713"/>
    </source>
</evidence>
<feature type="chain" id="PRO_5044877423" description="Reverse transcriptase zinc-binding domain-containing protein" evidence="1">
    <location>
        <begin position="20"/>
        <end position="343"/>
    </location>
</feature>
<feature type="domain" description="Reverse transcriptase zinc-binding" evidence="2">
    <location>
        <begin position="161"/>
        <end position="245"/>
    </location>
</feature>
<dbReference type="EMBL" id="JBANAX010000791">
    <property type="protein sequence ID" value="KAL1193284.1"/>
    <property type="molecule type" value="Genomic_DNA"/>
</dbReference>
<name>A0ABD0ZRV3_CARAN</name>
<gene>
    <name evidence="3" type="ORF">V5N11_033618</name>
</gene>
<dbReference type="PANTHER" id="PTHR33116:SF66">
    <property type="entry name" value="REVERSE TRANSCRIPTASE ZINC-BINDING DOMAIN-CONTAINING PROTEIN"/>
    <property type="match status" value="1"/>
</dbReference>
<comment type="caution">
    <text evidence="3">The sequence shown here is derived from an EMBL/GenBank/DDBJ whole genome shotgun (WGS) entry which is preliminary data.</text>
</comment>
<reference evidence="3 4" key="1">
    <citation type="submission" date="2024-04" db="EMBL/GenBank/DDBJ databases">
        <title>Genome assembly C_amara_ONT_v2.</title>
        <authorList>
            <person name="Yant L."/>
            <person name="Moore C."/>
            <person name="Slenker M."/>
        </authorList>
    </citation>
    <scope>NUCLEOTIDE SEQUENCE [LARGE SCALE GENOMIC DNA]</scope>
    <source>
        <tissue evidence="3">Leaf</tissue>
    </source>
</reference>
<organism evidence="3 4">
    <name type="scientific">Cardamine amara subsp. amara</name>
    <dbReference type="NCBI Taxonomy" id="228776"/>
    <lineage>
        <taxon>Eukaryota</taxon>
        <taxon>Viridiplantae</taxon>
        <taxon>Streptophyta</taxon>
        <taxon>Embryophyta</taxon>
        <taxon>Tracheophyta</taxon>
        <taxon>Spermatophyta</taxon>
        <taxon>Magnoliopsida</taxon>
        <taxon>eudicotyledons</taxon>
        <taxon>Gunneridae</taxon>
        <taxon>Pentapetalae</taxon>
        <taxon>rosids</taxon>
        <taxon>malvids</taxon>
        <taxon>Brassicales</taxon>
        <taxon>Brassicaceae</taxon>
        <taxon>Cardamineae</taxon>
        <taxon>Cardamine</taxon>
    </lineage>
</organism>
<protein>
    <recommendedName>
        <fullName evidence="2">Reverse transcriptase zinc-binding domain-containing protein</fullName>
    </recommendedName>
</protein>
<keyword evidence="4" id="KW-1185">Reference proteome</keyword>
<dbReference type="Proteomes" id="UP001558713">
    <property type="component" value="Unassembled WGS sequence"/>
</dbReference>
<dbReference type="Pfam" id="PF13966">
    <property type="entry name" value="zf-RVT"/>
    <property type="match status" value="1"/>
</dbReference>
<evidence type="ECO:0000256" key="1">
    <source>
        <dbReference type="SAM" id="SignalP"/>
    </source>
</evidence>
<accession>A0ABD0ZRV3</accession>
<dbReference type="AlphaFoldDB" id="A0ABD0ZRV3"/>
<proteinExistence type="predicted"/>
<evidence type="ECO:0000259" key="2">
    <source>
        <dbReference type="Pfam" id="PF13966"/>
    </source>
</evidence>
<sequence>MWNKVLNLRLLWLLFSVSGSLWVAWNREHRLKNTNLWAVEVQSTSSWIWKFILSLRPLAKRFLSCKVGDGNNASFWFDNWTLHGPLINFVGPNGPRMMGMPLDSCVARAVISSRWRLPSPRTRCQPLKELRQTLLTTPIPLISQGMDRFQWGLPPNTSPRFSSKHTWEHLRHTAPIVAWDKAVWFKGGIPKFAFTFWTANLDRLPVRARLSGWGMNFSPLCCLCNLVNETRDHLFLHCEFSEQVWAESLRRLGQPMLLFHNWSALISWLSSASVGIPLNLKRMVSHAVIYLLWRERNNKHFNSASSTPDIISAQLDRSIMDLLLARRSRKGCGRLLARWFAHS</sequence>
<dbReference type="PANTHER" id="PTHR33116">
    <property type="entry name" value="REVERSE TRANSCRIPTASE ZINC-BINDING DOMAIN-CONTAINING PROTEIN-RELATED-RELATED"/>
    <property type="match status" value="1"/>
</dbReference>
<evidence type="ECO:0000313" key="3">
    <source>
        <dbReference type="EMBL" id="KAL1193284.1"/>
    </source>
</evidence>
<feature type="signal peptide" evidence="1">
    <location>
        <begin position="1"/>
        <end position="19"/>
    </location>
</feature>
<keyword evidence="1" id="KW-0732">Signal</keyword>